<evidence type="ECO:0000313" key="3">
    <source>
        <dbReference type="EMBL" id="GAA1699183.1"/>
    </source>
</evidence>
<keyword evidence="2" id="KW-0812">Transmembrane</keyword>
<evidence type="ECO:0000256" key="2">
    <source>
        <dbReference type="SAM" id="Phobius"/>
    </source>
</evidence>
<feature type="transmembrane region" description="Helical" evidence="2">
    <location>
        <begin position="33"/>
        <end position="59"/>
    </location>
</feature>
<organism evidence="3 4">
    <name type="scientific">Fodinicola feengrottensis</name>
    <dbReference type="NCBI Taxonomy" id="435914"/>
    <lineage>
        <taxon>Bacteria</taxon>
        <taxon>Bacillati</taxon>
        <taxon>Actinomycetota</taxon>
        <taxon>Actinomycetes</taxon>
        <taxon>Mycobacteriales</taxon>
        <taxon>Fodinicola</taxon>
    </lineage>
</organism>
<reference evidence="3 4" key="1">
    <citation type="journal article" date="2019" name="Int. J. Syst. Evol. Microbiol.">
        <title>The Global Catalogue of Microorganisms (GCM) 10K type strain sequencing project: providing services to taxonomists for standard genome sequencing and annotation.</title>
        <authorList>
            <consortium name="The Broad Institute Genomics Platform"/>
            <consortium name="The Broad Institute Genome Sequencing Center for Infectious Disease"/>
            <person name="Wu L."/>
            <person name="Ma J."/>
        </authorList>
    </citation>
    <scope>NUCLEOTIDE SEQUENCE [LARGE SCALE GENOMIC DNA]</scope>
    <source>
        <strain evidence="3 4">JCM 14718</strain>
    </source>
</reference>
<sequence>MSYPPGPYTPDPAYNQPPEGGFTPPPKKSKKGLIITLSVIGGLLAVLCCGGVIAGVVIYQPFGKSTAAQPVPAQNPNNPPPSAGSLPTTGSTSGTGDTGSGGASSAREAADKYMTAVKNKDDNAANAVTCPALQNGTPAGAPPGLDPSDVQLKKFSYTIASDTPTSATHHDVVANANLTLTVSGEDNDVSGEYKLGVDKGSGGWKVCSAAFTSPELTG</sequence>
<dbReference type="RefSeq" id="WP_163572057.1">
    <property type="nucleotide sequence ID" value="NZ_BAAANY010000022.1"/>
</dbReference>
<feature type="compositionally biased region" description="Low complexity" evidence="1">
    <location>
        <begin position="83"/>
        <end position="95"/>
    </location>
</feature>
<keyword evidence="4" id="KW-1185">Reference proteome</keyword>
<feature type="region of interest" description="Disordered" evidence="1">
    <location>
        <begin position="69"/>
        <end position="108"/>
    </location>
</feature>
<proteinExistence type="predicted"/>
<comment type="caution">
    <text evidence="3">The sequence shown here is derived from an EMBL/GenBank/DDBJ whole genome shotgun (WGS) entry which is preliminary data.</text>
</comment>
<feature type="region of interest" description="Disordered" evidence="1">
    <location>
        <begin position="1"/>
        <end position="28"/>
    </location>
</feature>
<name>A0ABN2I5U0_9ACTN</name>
<feature type="compositionally biased region" description="Pro residues" evidence="1">
    <location>
        <begin position="1"/>
        <end position="10"/>
    </location>
</feature>
<dbReference type="Proteomes" id="UP001500618">
    <property type="component" value="Unassembled WGS sequence"/>
</dbReference>
<evidence type="ECO:0000313" key="4">
    <source>
        <dbReference type="Proteomes" id="UP001500618"/>
    </source>
</evidence>
<keyword evidence="2" id="KW-0472">Membrane</keyword>
<accession>A0ABN2I5U0</accession>
<keyword evidence="2" id="KW-1133">Transmembrane helix</keyword>
<protein>
    <submittedName>
        <fullName evidence="3">Uncharacterized protein</fullName>
    </submittedName>
</protein>
<gene>
    <name evidence="3" type="ORF">GCM10009765_55740</name>
</gene>
<evidence type="ECO:0000256" key="1">
    <source>
        <dbReference type="SAM" id="MobiDB-lite"/>
    </source>
</evidence>
<dbReference type="EMBL" id="BAAANY010000022">
    <property type="protein sequence ID" value="GAA1699183.1"/>
    <property type="molecule type" value="Genomic_DNA"/>
</dbReference>